<sequence>MEDIQINILGQDPETFTSEPYVYRVSDWDKPLNHGNKDLPMDEDDESSVDCMVCDSSSRLILNGFTRPNCKEEVLMFVNAGGDAAIEADSTIRFMADTCFQGGDIFQTDEHITGGGDYAFIYWSARLGNFCYRFDNFPPGEYYIDLHFVEIINTYGPKGMRVFNVFMQDEKILSDFDIFSIVGANKPLQLVDSRVSVKDDGLIVIRFEGVNGSPLVSGIFIRRASKLSALQVKHQYLVCSNCAAEIDVPSAQKKVMQMKSTAKYEKKIQELSTQCQHKTDECYQAWMSLTAANEQLEKVRMELDYKLFQTYSLDETVEKQAEKLRNISSRYEHEKKFWVAAVNNLEEKIKVMKEEHSQLSHEAHECSDSIPEMNKMVFAVQSLVAQCEDLKVKYSEEQRKRRKLYNEVQEAKGNIRVFCRCRPLSKAEITAGHETVVDFDAAKDGELGILSGGSTKKTFKFDRVYTPKDDQVDVFADASPMVMSVLDGYNVCIFAYGQTGTGKTFTMEGTEQNRGVNYRTLEELFKIADERSETFTYNISVSVLEVYNEQIRDLLAASPTSKKLKIKQASEGFHHVPGIVEAKEENTSQIWSVLQAGSSVRAVGSNNVNEHSNRSHCMLCIMVRAKNLMNVECTNSKLWLVDLAGSERLAKTDAQGDRLKEAQNINRSLSALGDVISALATKSSHIPYRNSKLTHLLQHSLGGDSKTLMFVQISPSEQDLNETLSSLNFTTWVRGVELGPAKRQIDTSELQKMKMMLDKARQESRFKDESLRKLEDSLQNLESKARGKDQCYKNQQEKIKELEGRIELKIALLNQSEKQVLHLSERLKAKDEICTCLQQKVKELENKLKELEQSESTTYQQIKELEDKLREQEQKFGFKLSMDSTDALGVTPLEGKCYVRYETMNDIEHHHILRSSNSINCREKESQGSTLLKGNKSLHDTRRKSSRNGETENKISLSTSLNDNKGRKSDPPKPFARITRTVKPVSTSQSQRPLTHSRTSRDEVQGIKERDNKKRIWSR</sequence>
<name>A0ACC0I547_9ERIC</name>
<evidence type="ECO:0000313" key="1">
    <source>
        <dbReference type="EMBL" id="KAI8019890.1"/>
    </source>
</evidence>
<dbReference type="Proteomes" id="UP001060215">
    <property type="component" value="Chromosome 2"/>
</dbReference>
<reference evidence="1 2" key="1">
    <citation type="journal article" date="2022" name="Plant J.">
        <title>Chromosome-level genome of Camellia lanceoleosa provides a valuable resource for understanding genome evolution and self-incompatibility.</title>
        <authorList>
            <person name="Gong W."/>
            <person name="Xiao S."/>
            <person name="Wang L."/>
            <person name="Liao Z."/>
            <person name="Chang Y."/>
            <person name="Mo W."/>
            <person name="Hu G."/>
            <person name="Li W."/>
            <person name="Zhao G."/>
            <person name="Zhu H."/>
            <person name="Hu X."/>
            <person name="Ji K."/>
            <person name="Xiang X."/>
            <person name="Song Q."/>
            <person name="Yuan D."/>
            <person name="Jin S."/>
            <person name="Zhang L."/>
        </authorList>
    </citation>
    <scope>NUCLEOTIDE SEQUENCE [LARGE SCALE GENOMIC DNA]</scope>
    <source>
        <strain evidence="1">SQ_2022a</strain>
    </source>
</reference>
<accession>A0ACC0I547</accession>
<protein>
    <submittedName>
        <fullName evidence="1">Kinesin-like protein KIN-14R</fullName>
    </submittedName>
</protein>
<dbReference type="EMBL" id="CM045759">
    <property type="protein sequence ID" value="KAI8019890.1"/>
    <property type="molecule type" value="Genomic_DNA"/>
</dbReference>
<gene>
    <name evidence="1" type="ORF">LOK49_LG04G01544</name>
</gene>
<comment type="caution">
    <text evidence="1">The sequence shown here is derived from an EMBL/GenBank/DDBJ whole genome shotgun (WGS) entry which is preliminary data.</text>
</comment>
<evidence type="ECO:0000313" key="2">
    <source>
        <dbReference type="Proteomes" id="UP001060215"/>
    </source>
</evidence>
<organism evidence="1 2">
    <name type="scientific">Camellia lanceoleosa</name>
    <dbReference type="NCBI Taxonomy" id="1840588"/>
    <lineage>
        <taxon>Eukaryota</taxon>
        <taxon>Viridiplantae</taxon>
        <taxon>Streptophyta</taxon>
        <taxon>Embryophyta</taxon>
        <taxon>Tracheophyta</taxon>
        <taxon>Spermatophyta</taxon>
        <taxon>Magnoliopsida</taxon>
        <taxon>eudicotyledons</taxon>
        <taxon>Gunneridae</taxon>
        <taxon>Pentapetalae</taxon>
        <taxon>asterids</taxon>
        <taxon>Ericales</taxon>
        <taxon>Theaceae</taxon>
        <taxon>Camellia</taxon>
    </lineage>
</organism>
<keyword evidence="2" id="KW-1185">Reference proteome</keyword>
<proteinExistence type="predicted"/>